<dbReference type="InterPro" id="IPR024983">
    <property type="entry name" value="CHAT_dom"/>
</dbReference>
<name>A0A6M0RHW4_9CYAN</name>
<reference evidence="2 3" key="1">
    <citation type="journal article" date="2020" name="Microb. Ecol.">
        <title>Ecogenomics of the Marine Benthic Filamentous Cyanobacterium Adonisia.</title>
        <authorList>
            <person name="Walter J.M."/>
            <person name="Coutinho F.H."/>
            <person name="Leomil L."/>
            <person name="Hargreaves P.I."/>
            <person name="Campeao M.E."/>
            <person name="Vieira V.V."/>
            <person name="Silva B.S."/>
            <person name="Fistarol G.O."/>
            <person name="Salomon P.S."/>
            <person name="Sawabe T."/>
            <person name="Mino S."/>
            <person name="Hosokawa M."/>
            <person name="Miyashita H."/>
            <person name="Maruyama F."/>
            <person name="van Verk M.C."/>
            <person name="Dutilh B.E."/>
            <person name="Thompson C.C."/>
            <person name="Thompson F.L."/>
        </authorList>
    </citation>
    <scope>NUCLEOTIDE SEQUENCE [LARGE SCALE GENOMIC DNA]</scope>
    <source>
        <strain evidence="2 3">CCMR0081</strain>
    </source>
</reference>
<comment type="caution">
    <text evidence="2">The sequence shown here is derived from an EMBL/GenBank/DDBJ whole genome shotgun (WGS) entry which is preliminary data.</text>
</comment>
<accession>A0A6M0RHW4</accession>
<dbReference type="Proteomes" id="UP000481033">
    <property type="component" value="Unassembled WGS sequence"/>
</dbReference>
<evidence type="ECO:0000313" key="3">
    <source>
        <dbReference type="Proteomes" id="UP000481033"/>
    </source>
</evidence>
<dbReference type="EMBL" id="QXHD01000004">
    <property type="protein sequence ID" value="NEZ55826.1"/>
    <property type="molecule type" value="Genomic_DNA"/>
</dbReference>
<dbReference type="Pfam" id="PF12770">
    <property type="entry name" value="CHAT"/>
    <property type="match status" value="1"/>
</dbReference>
<evidence type="ECO:0000313" key="2">
    <source>
        <dbReference type="EMBL" id="NEZ55826.1"/>
    </source>
</evidence>
<dbReference type="SMART" id="SM00028">
    <property type="entry name" value="TPR"/>
    <property type="match status" value="12"/>
</dbReference>
<sequence>MSDNQFIFEVLQLVAESQDNAERVHSFLRTRLKDLNETLVKLFPSITHHLLQNTSSQEQQQLIAQTLLNFSNNISKFLSGDRAINLELARVSCYEALQIFSHNQLFVDLAKAQNNLGNIYSDRHIRGDRANNIEKAIQCYLAALTVRTKADSLIDWARTKINLGNAYLDRFKENPTKNIYDAFKCYQDVLDVYERDAFPEEWATATSALGRAYFQLSFKENRADNIEKAIEHYQNVLNLRIDSISAKLRAKTQNLLGNAYVDRLQKSRANNIEEAIQYYEAALDVYKHATFPEQWAATQHNLGHAYYARIQEKRAKNLERAIKYYEDALTVRQKDAFPMDWATTCNGLGDAYARIQEKRAENLKRAIEYYGDALTIRKRDAFPMDWATTCNGLGDAYARIQEKRAENLELAIKYYEDALTVREKDAFPIDWATTCNNLANVYRDRIKGERKANLEKSIEDYKAALTVRTKENFPVEWAQTKNNLSITYYNRIQGGRAANLEEAIEGYEAALTVRTKEDFPVEWATTRHNLATAYYARIEGDRSDNLEKAIKGYEAALTVRKKEDFPVSWAQTENNLANVYSERLEGDKNNNLERAIESYKNALMVRKKEDFPMDWAQTKNNLANAYSARLEGDRNSNIQKAIEQYEASLEVYTRTDFPIDWANTQYNLANTSASCIDSDGVVNADINFYEKAIYAAKQALEIFEPQVLPNECRLTARLLGNLYSDQQHWNDANTSYSKAIDAAEVLYQSALSRSSQESELAETNDLFRRAAFAQAKIEEQLTNAVTTIERGRARGLRETLERDRADLSGLEKDHREIYEQYQKSAEAVRQLEIDERALSSPMQERKQSISATELRQRAETDRQGLSDAITAIRKCPGYENFLKQPSFDDIATAIQPDQPLVYLVATPKGGLALIVHQVQPDKDGTGALQISPIWLDKLTDTSLRELLVGSGEERGGWFGSYPPFGDRVAWLQTIDQVTHQLWTMVMHPVVTHLESLKVTQAVLIPTGYLSFLPLHAAWTEDAATPTGRHYALDSINFTYAPNAISLKTARAINETTKVHSLLAINEPRPTRKSELPNSEHEVDIAVAYFQGSSKVMKHEQATREAVLTELKTLDHNVLHFSCHGDANFNSPLYSGLSMADDEILSLRDFFKTDLKGVDLAILSACETGLPGMELPDEVISLPTGLLQAGVAGVMASLWHVSDRRTMMLFWAFYNAWQNKNHRPAQALRYAQMWVKDTSNAEKVEYFKQLIPELGNHSPKLVNDSISYQAASELYQSLAFSDPDANDVAHPFYWAAFTYVGI</sequence>
<evidence type="ECO:0000259" key="1">
    <source>
        <dbReference type="Pfam" id="PF12770"/>
    </source>
</evidence>
<dbReference type="RefSeq" id="WP_163697722.1">
    <property type="nucleotide sequence ID" value="NZ_QXHD01000004.1"/>
</dbReference>
<dbReference type="SUPFAM" id="SSF48452">
    <property type="entry name" value="TPR-like"/>
    <property type="match status" value="4"/>
</dbReference>
<dbReference type="Pfam" id="PF13374">
    <property type="entry name" value="TPR_10"/>
    <property type="match status" value="3"/>
</dbReference>
<feature type="domain" description="CHAT" evidence="1">
    <location>
        <begin position="978"/>
        <end position="1300"/>
    </location>
</feature>
<dbReference type="Gene3D" id="1.25.40.10">
    <property type="entry name" value="Tetratricopeptide repeat domain"/>
    <property type="match status" value="4"/>
</dbReference>
<organism evidence="2 3">
    <name type="scientific">Adonisia turfae CCMR0081</name>
    <dbReference type="NCBI Taxonomy" id="2292702"/>
    <lineage>
        <taxon>Bacteria</taxon>
        <taxon>Bacillati</taxon>
        <taxon>Cyanobacteriota</taxon>
        <taxon>Adonisia</taxon>
        <taxon>Adonisia turfae</taxon>
    </lineage>
</organism>
<dbReference type="InterPro" id="IPR011990">
    <property type="entry name" value="TPR-like_helical_dom_sf"/>
</dbReference>
<dbReference type="PANTHER" id="PTHR10098">
    <property type="entry name" value="RAPSYN-RELATED"/>
    <property type="match status" value="1"/>
</dbReference>
<dbReference type="PANTHER" id="PTHR10098:SF108">
    <property type="entry name" value="TETRATRICOPEPTIDE REPEAT PROTEIN 28"/>
    <property type="match status" value="1"/>
</dbReference>
<keyword evidence="3" id="KW-1185">Reference proteome</keyword>
<protein>
    <submittedName>
        <fullName evidence="2">CHAT domain-containing protein</fullName>
    </submittedName>
</protein>
<proteinExistence type="predicted"/>
<dbReference type="SUPFAM" id="SSF81901">
    <property type="entry name" value="HCP-like"/>
    <property type="match status" value="1"/>
</dbReference>
<gene>
    <name evidence="2" type="ORF">DXZ20_09100</name>
</gene>
<dbReference type="InterPro" id="IPR019734">
    <property type="entry name" value="TPR_rpt"/>
</dbReference>